<dbReference type="InterPro" id="IPR000504">
    <property type="entry name" value="RRM_dom"/>
</dbReference>
<evidence type="ECO:0000256" key="3">
    <source>
        <dbReference type="SAM" id="MobiDB-lite"/>
    </source>
</evidence>
<reference evidence="6 7" key="1">
    <citation type="submission" date="2025-04" db="UniProtKB">
        <authorList>
            <consortium name="RefSeq"/>
        </authorList>
    </citation>
    <scope>IDENTIFICATION</scope>
    <source>
        <tissue evidence="6 7">Fruit stalk</tissue>
    </source>
</reference>
<dbReference type="SMART" id="SM00360">
    <property type="entry name" value="RRM"/>
    <property type="match status" value="1"/>
</dbReference>
<feature type="domain" description="RRM" evidence="4">
    <location>
        <begin position="101"/>
        <end position="183"/>
    </location>
</feature>
<evidence type="ECO:0000313" key="6">
    <source>
        <dbReference type="RefSeq" id="XP_022741263.1"/>
    </source>
</evidence>
<dbReference type="RefSeq" id="XP_022741263.1">
    <property type="nucleotide sequence ID" value="XM_022885528.1"/>
</dbReference>
<dbReference type="Pfam" id="PF00076">
    <property type="entry name" value="RRM_1"/>
    <property type="match status" value="1"/>
</dbReference>
<evidence type="ECO:0000313" key="7">
    <source>
        <dbReference type="RefSeq" id="XP_022741265.1"/>
    </source>
</evidence>
<protein>
    <submittedName>
        <fullName evidence="6">UBP1-associated proteins 1A-like isoform X1</fullName>
    </submittedName>
    <submittedName>
        <fullName evidence="7">UBP1-associated proteins 1A-like isoform X2</fullName>
    </submittedName>
</protein>
<dbReference type="InterPro" id="IPR035979">
    <property type="entry name" value="RBD_domain_sf"/>
</dbReference>
<dbReference type="InterPro" id="IPR050886">
    <property type="entry name" value="RNA-binding_reg"/>
</dbReference>
<proteinExistence type="predicted"/>
<dbReference type="SUPFAM" id="SSF54928">
    <property type="entry name" value="RNA-binding domain, RBD"/>
    <property type="match status" value="1"/>
</dbReference>
<sequence length="331" mass="35849">MVKVQKSKRQKLSNKKIKKTLMKIKDKSNRSETPQNPIVSEPEPEPEPGSSDSDFDTENLPELLETYTRDQLINLISEAARENSSFLSFVCRHADRDTSHRKLFVHGLAWETTRESLASAFERFGEIEDCNVIVEKATGKCKGYGFVLFKKRISASKALKDPKKKIHNRMTSCQLASVGSTSAAKDSDQTHPKKLADVKSINAVEPGVLFPPQPQQQSQVLAALAATQNFPLLGHTNPIYGSLLGSQINPVTTAGATSKMAVTAVPTVPTSHVGVVGGGFGRANSSLRGHYGTGQGLQSLYPNMQIGQQSGAGRGQGTSTNRAYSGYPSYI</sequence>
<dbReference type="KEGG" id="dzi:111292903"/>
<accession>A0A6P5YLW0</accession>
<dbReference type="RefSeq" id="XP_022741265.1">
    <property type="nucleotide sequence ID" value="XM_022885530.1"/>
</dbReference>
<feature type="region of interest" description="Disordered" evidence="3">
    <location>
        <begin position="309"/>
        <end position="331"/>
    </location>
</feature>
<evidence type="ECO:0000259" key="4">
    <source>
        <dbReference type="PROSITE" id="PS50102"/>
    </source>
</evidence>
<organism evidence="5 7">
    <name type="scientific">Durio zibethinus</name>
    <name type="common">Durian</name>
    <dbReference type="NCBI Taxonomy" id="66656"/>
    <lineage>
        <taxon>Eukaryota</taxon>
        <taxon>Viridiplantae</taxon>
        <taxon>Streptophyta</taxon>
        <taxon>Embryophyta</taxon>
        <taxon>Tracheophyta</taxon>
        <taxon>Spermatophyta</taxon>
        <taxon>Magnoliopsida</taxon>
        <taxon>eudicotyledons</taxon>
        <taxon>Gunneridae</taxon>
        <taxon>Pentapetalae</taxon>
        <taxon>rosids</taxon>
        <taxon>malvids</taxon>
        <taxon>Malvales</taxon>
        <taxon>Malvaceae</taxon>
        <taxon>Helicteroideae</taxon>
        <taxon>Durio</taxon>
    </lineage>
</organism>
<dbReference type="GO" id="GO:0005634">
    <property type="term" value="C:nucleus"/>
    <property type="evidence" value="ECO:0007669"/>
    <property type="project" value="TreeGrafter"/>
</dbReference>
<evidence type="ECO:0000256" key="2">
    <source>
        <dbReference type="PROSITE-ProRule" id="PRU00176"/>
    </source>
</evidence>
<dbReference type="InterPro" id="IPR012677">
    <property type="entry name" value="Nucleotide-bd_a/b_plait_sf"/>
</dbReference>
<dbReference type="PANTHER" id="PTHR48024:SF45">
    <property type="entry name" value="RNA BINDING DOMAIN PROTEIN"/>
    <property type="match status" value="1"/>
</dbReference>
<dbReference type="PANTHER" id="PTHR48024">
    <property type="entry name" value="GEO13361P1-RELATED"/>
    <property type="match status" value="1"/>
</dbReference>
<feature type="compositionally biased region" description="Basic residues" evidence="3">
    <location>
        <begin position="1"/>
        <end position="22"/>
    </location>
</feature>
<feature type="region of interest" description="Disordered" evidence="3">
    <location>
        <begin position="1"/>
        <end position="57"/>
    </location>
</feature>
<dbReference type="AlphaFoldDB" id="A0A6P5YLW0"/>
<dbReference type="PROSITE" id="PS50102">
    <property type="entry name" value="RRM"/>
    <property type="match status" value="1"/>
</dbReference>
<evidence type="ECO:0000313" key="5">
    <source>
        <dbReference type="Proteomes" id="UP000515121"/>
    </source>
</evidence>
<dbReference type="OrthoDB" id="1875751at2759"/>
<dbReference type="GeneID" id="111292903"/>
<gene>
    <name evidence="6 7" type="primary">LOC111292903</name>
</gene>
<keyword evidence="5" id="KW-1185">Reference proteome</keyword>
<name>A0A6P5YLW0_DURZI</name>
<keyword evidence="1 2" id="KW-0694">RNA-binding</keyword>
<dbReference type="Gene3D" id="3.30.70.330">
    <property type="match status" value="1"/>
</dbReference>
<dbReference type="GO" id="GO:0003723">
    <property type="term" value="F:RNA binding"/>
    <property type="evidence" value="ECO:0007669"/>
    <property type="project" value="UniProtKB-UniRule"/>
</dbReference>
<dbReference type="Proteomes" id="UP000515121">
    <property type="component" value="Unplaced"/>
</dbReference>
<evidence type="ECO:0000256" key="1">
    <source>
        <dbReference type="ARBA" id="ARBA00022884"/>
    </source>
</evidence>